<dbReference type="InterPro" id="IPR049627">
    <property type="entry name" value="SLX8"/>
</dbReference>
<feature type="compositionally biased region" description="Polar residues" evidence="5">
    <location>
        <begin position="14"/>
        <end position="34"/>
    </location>
</feature>
<dbReference type="PROSITE" id="PS50089">
    <property type="entry name" value="ZF_RING_2"/>
    <property type="match status" value="1"/>
</dbReference>
<protein>
    <recommendedName>
        <fullName evidence="6">RING-type domain-containing protein</fullName>
    </recommendedName>
</protein>
<dbReference type="PANTHER" id="PTHR47094:SF1">
    <property type="entry name" value="RING-TYPE E3 UBIQUITIN TRANSFERASE"/>
    <property type="match status" value="1"/>
</dbReference>
<gene>
    <name evidence="7" type="ORF">DFJ43DRAFT_1224996</name>
</gene>
<feature type="compositionally biased region" description="Low complexity" evidence="5">
    <location>
        <begin position="361"/>
        <end position="376"/>
    </location>
</feature>
<dbReference type="GO" id="GO:0032183">
    <property type="term" value="F:SUMO binding"/>
    <property type="evidence" value="ECO:0007669"/>
    <property type="project" value="TreeGrafter"/>
</dbReference>
<dbReference type="GO" id="GO:0006511">
    <property type="term" value="P:ubiquitin-dependent protein catabolic process"/>
    <property type="evidence" value="ECO:0007669"/>
    <property type="project" value="TreeGrafter"/>
</dbReference>
<keyword evidence="3" id="KW-0862">Zinc</keyword>
<dbReference type="InterPro" id="IPR013083">
    <property type="entry name" value="Znf_RING/FYVE/PHD"/>
</dbReference>
<dbReference type="GO" id="GO:0061630">
    <property type="term" value="F:ubiquitin protein ligase activity"/>
    <property type="evidence" value="ECO:0007669"/>
    <property type="project" value="InterPro"/>
</dbReference>
<reference evidence="7" key="1">
    <citation type="submission" date="2022-08" db="EMBL/GenBank/DDBJ databases">
        <authorList>
            <consortium name="DOE Joint Genome Institute"/>
            <person name="Min B."/>
            <person name="Sierra-Patev S."/>
            <person name="Naranjo-Ortiz M."/>
            <person name="Looney B."/>
            <person name="Konkel Z."/>
            <person name="Slot J.C."/>
            <person name="Sakamoto Y."/>
            <person name="Steenwyk J.L."/>
            <person name="Rokas A."/>
            <person name="Carro J."/>
            <person name="Camarero S."/>
            <person name="Ferreira P."/>
            <person name="Molpeceres G."/>
            <person name="Ruiz-duenas F.J."/>
            <person name="Serrano A."/>
            <person name="Henrissat B."/>
            <person name="Drula E."/>
            <person name="Hughes K.W."/>
            <person name="Mata J.L."/>
            <person name="Ishikawa N.K."/>
            <person name="Vargas-Isla R."/>
            <person name="Ushijima S."/>
            <person name="Smith C.A."/>
            <person name="Ahrendt S."/>
            <person name="Andreopoulos W."/>
            <person name="He G."/>
            <person name="LaButti K."/>
            <person name="Lipzen A."/>
            <person name="Ng V."/>
            <person name="Riley R."/>
            <person name="Sandor L."/>
            <person name="Barry K."/>
            <person name="Martinez A.T."/>
            <person name="Xiao Y."/>
            <person name="Gibbons J.G."/>
            <person name="Terashima K."/>
            <person name="Hibbett D.S."/>
            <person name="Grigoriev I.V."/>
        </authorList>
    </citation>
    <scope>NUCLEOTIDE SEQUENCE</scope>
    <source>
        <strain evidence="7">ET3784</strain>
    </source>
</reference>
<feature type="compositionally biased region" description="Basic and acidic residues" evidence="5">
    <location>
        <begin position="304"/>
        <end position="317"/>
    </location>
</feature>
<keyword evidence="1" id="KW-0479">Metal-binding</keyword>
<dbReference type="PANTHER" id="PTHR47094">
    <property type="entry name" value="ELFLESS, ISOFORM B"/>
    <property type="match status" value="1"/>
</dbReference>
<dbReference type="Gene3D" id="3.30.40.10">
    <property type="entry name" value="Zinc/RING finger domain, C3HC4 (zinc finger)"/>
    <property type="match status" value="1"/>
</dbReference>
<dbReference type="SUPFAM" id="SSF57850">
    <property type="entry name" value="RING/U-box"/>
    <property type="match status" value="1"/>
</dbReference>
<feature type="region of interest" description="Disordered" evidence="5">
    <location>
        <begin position="206"/>
        <end position="326"/>
    </location>
</feature>
<feature type="compositionally biased region" description="Low complexity" evidence="5">
    <location>
        <begin position="139"/>
        <end position="151"/>
    </location>
</feature>
<feature type="region of interest" description="Disordered" evidence="5">
    <location>
        <begin position="1"/>
        <end position="151"/>
    </location>
</feature>
<reference evidence="7" key="2">
    <citation type="journal article" date="2023" name="Proc. Natl. Acad. Sci. U.S.A.">
        <title>A global phylogenomic analysis of the shiitake genus Lentinula.</title>
        <authorList>
            <person name="Sierra-Patev S."/>
            <person name="Min B."/>
            <person name="Naranjo-Ortiz M."/>
            <person name="Looney B."/>
            <person name="Konkel Z."/>
            <person name="Slot J.C."/>
            <person name="Sakamoto Y."/>
            <person name="Steenwyk J.L."/>
            <person name="Rokas A."/>
            <person name="Carro J."/>
            <person name="Camarero S."/>
            <person name="Ferreira P."/>
            <person name="Molpeceres G."/>
            <person name="Ruiz-Duenas F.J."/>
            <person name="Serrano A."/>
            <person name="Henrissat B."/>
            <person name="Drula E."/>
            <person name="Hughes K.W."/>
            <person name="Mata J.L."/>
            <person name="Ishikawa N.K."/>
            <person name="Vargas-Isla R."/>
            <person name="Ushijima S."/>
            <person name="Smith C.A."/>
            <person name="Donoghue J."/>
            <person name="Ahrendt S."/>
            <person name="Andreopoulos W."/>
            <person name="He G."/>
            <person name="LaButti K."/>
            <person name="Lipzen A."/>
            <person name="Ng V."/>
            <person name="Riley R."/>
            <person name="Sandor L."/>
            <person name="Barry K."/>
            <person name="Martinez A.T."/>
            <person name="Xiao Y."/>
            <person name="Gibbons J.G."/>
            <person name="Terashima K."/>
            <person name="Grigoriev I.V."/>
            <person name="Hibbett D."/>
        </authorList>
    </citation>
    <scope>NUCLEOTIDE SEQUENCE</scope>
    <source>
        <strain evidence="7">ET3784</strain>
    </source>
</reference>
<evidence type="ECO:0000313" key="7">
    <source>
        <dbReference type="EMBL" id="KAJ3731028.1"/>
    </source>
</evidence>
<feature type="region of interest" description="Disordered" evidence="5">
    <location>
        <begin position="339"/>
        <end position="377"/>
    </location>
</feature>
<dbReference type="Proteomes" id="UP001176059">
    <property type="component" value="Unassembled WGS sequence"/>
</dbReference>
<dbReference type="GO" id="GO:0140082">
    <property type="term" value="F:SUMO-ubiquitin ligase activity"/>
    <property type="evidence" value="ECO:0007669"/>
    <property type="project" value="TreeGrafter"/>
</dbReference>
<evidence type="ECO:0000256" key="3">
    <source>
        <dbReference type="ARBA" id="ARBA00022833"/>
    </source>
</evidence>
<evidence type="ECO:0000256" key="4">
    <source>
        <dbReference type="PROSITE-ProRule" id="PRU00175"/>
    </source>
</evidence>
<feature type="domain" description="RING-type" evidence="6">
    <location>
        <begin position="389"/>
        <end position="444"/>
    </location>
</feature>
<dbReference type="AlphaFoldDB" id="A0AA38N016"/>
<dbReference type="InterPro" id="IPR001841">
    <property type="entry name" value="Znf_RING"/>
</dbReference>
<keyword evidence="2 4" id="KW-0863">Zinc-finger</keyword>
<dbReference type="GO" id="GO:0033768">
    <property type="term" value="C:SUMO-targeted ubiquitin ligase complex"/>
    <property type="evidence" value="ECO:0007669"/>
    <property type="project" value="TreeGrafter"/>
</dbReference>
<evidence type="ECO:0000313" key="8">
    <source>
        <dbReference type="Proteomes" id="UP001176059"/>
    </source>
</evidence>
<dbReference type="Pfam" id="PF00097">
    <property type="entry name" value="zf-C3HC4"/>
    <property type="match status" value="1"/>
</dbReference>
<organism evidence="7 8">
    <name type="scientific">Lentinula guzmanii</name>
    <dbReference type="NCBI Taxonomy" id="2804957"/>
    <lineage>
        <taxon>Eukaryota</taxon>
        <taxon>Fungi</taxon>
        <taxon>Dikarya</taxon>
        <taxon>Basidiomycota</taxon>
        <taxon>Agaricomycotina</taxon>
        <taxon>Agaricomycetes</taxon>
        <taxon>Agaricomycetidae</taxon>
        <taxon>Agaricales</taxon>
        <taxon>Marasmiineae</taxon>
        <taxon>Omphalotaceae</taxon>
        <taxon>Lentinula</taxon>
    </lineage>
</organism>
<evidence type="ECO:0000256" key="5">
    <source>
        <dbReference type="SAM" id="MobiDB-lite"/>
    </source>
</evidence>
<accession>A0AA38N016</accession>
<keyword evidence="8" id="KW-1185">Reference proteome</keyword>
<evidence type="ECO:0000256" key="2">
    <source>
        <dbReference type="ARBA" id="ARBA00022771"/>
    </source>
</evidence>
<name>A0AA38N016_9AGAR</name>
<dbReference type="InterPro" id="IPR018957">
    <property type="entry name" value="Znf_C3HC4_RING-type"/>
</dbReference>
<feature type="compositionally biased region" description="Polar residues" evidence="5">
    <location>
        <begin position="43"/>
        <end position="56"/>
    </location>
</feature>
<comment type="caution">
    <text evidence="7">The sequence shown here is derived from an EMBL/GenBank/DDBJ whole genome shotgun (WGS) entry which is preliminary data.</text>
</comment>
<sequence length="468" mass="50144">MNPSGAAVERGDTRTPSSSTSFSDPYAFTTQHQPVYSPPHLPRSQTWSHSESSGFVHQNGDGGSGIVSDTGTRLDHGHGSGYALHGSSTSADAYRPSPDDDGYNARRGQDLQSFRRIRHNNNEDTFDNSRDIDTSLLVSNNSDSPGSGSDPGVEYVNVNGHRHVHLISSPRRSQSSLAHLLNFSATDADDNVDEALAGLVHRIPSRSRSVGGKGKRTMNERIGGGEEGKEKDKGEEREDRDWKRARLMDRDEEQEVNKERDEEEEEEKDNGDTGLGQQPSIPTSTSTTTTTTTPKTRKGKSKLSKAEGKGEGKEKQKTGASIAAPVNTAMAMTTTTATATTPAPTLPSEPEPEPEPHILESSTTPYPTPISPKSSPDLLSTHSLSTYNCPICFSPPTNATMTPCGHVACGPCLFTAVKTALRRETMMMGRAIRDEGGPRCPVCRAPIPGWDGKGGGVVGLVVQVVVNA</sequence>
<evidence type="ECO:0000256" key="1">
    <source>
        <dbReference type="ARBA" id="ARBA00022723"/>
    </source>
</evidence>
<dbReference type="SMART" id="SM00184">
    <property type="entry name" value="RING"/>
    <property type="match status" value="1"/>
</dbReference>
<evidence type="ECO:0000259" key="6">
    <source>
        <dbReference type="PROSITE" id="PS50089"/>
    </source>
</evidence>
<feature type="compositionally biased region" description="Basic and acidic residues" evidence="5">
    <location>
        <begin position="217"/>
        <end position="260"/>
    </location>
</feature>
<dbReference type="EMBL" id="JANVFO010000033">
    <property type="protein sequence ID" value="KAJ3731028.1"/>
    <property type="molecule type" value="Genomic_DNA"/>
</dbReference>
<feature type="compositionally biased region" description="Low complexity" evidence="5">
    <location>
        <begin position="279"/>
        <end position="294"/>
    </location>
</feature>
<proteinExistence type="predicted"/>
<dbReference type="GO" id="GO:0008270">
    <property type="term" value="F:zinc ion binding"/>
    <property type="evidence" value="ECO:0007669"/>
    <property type="project" value="UniProtKB-KW"/>
</dbReference>